<dbReference type="EMBL" id="CP009043">
    <property type="protein sequence ID" value="AII14073.1"/>
    <property type="molecule type" value="Genomic_DNA"/>
</dbReference>
<dbReference type="eggNOG" id="COG4866">
    <property type="taxonomic scope" value="Bacteria"/>
</dbReference>
<dbReference type="STRING" id="1244531.CIG2463D_0204"/>
<dbReference type="InterPro" id="IPR016732">
    <property type="entry name" value="UCP018688"/>
</dbReference>
<evidence type="ECO:0000313" key="2">
    <source>
        <dbReference type="EMBL" id="AII14073.1"/>
    </source>
</evidence>
<dbReference type="RefSeq" id="WP_038452730.1">
    <property type="nucleotide sequence ID" value="NZ_CP009043.1"/>
</dbReference>
<dbReference type="Pfam" id="PF09924">
    <property type="entry name" value="LPG_synthase_C"/>
    <property type="match status" value="1"/>
</dbReference>
<dbReference type="PANTHER" id="PTHR41373">
    <property type="entry name" value="DUF2156 DOMAIN-CONTAINING PROTEIN"/>
    <property type="match status" value="1"/>
</dbReference>
<dbReference type="AlphaFoldDB" id="A0A076F8P6"/>
<dbReference type="KEGG" id="caj:CIG1485E_0201"/>
<protein>
    <recommendedName>
        <fullName evidence="1">Phosphatidylglycerol lysyltransferase C-terminal domain-containing protein</fullName>
    </recommendedName>
</protein>
<proteinExistence type="predicted"/>
<dbReference type="HOGENOM" id="CLU_058411_0_0_7"/>
<gene>
    <name evidence="2" type="ORF">CIG1485E_0201</name>
</gene>
<dbReference type="OrthoDB" id="9765580at2"/>
<dbReference type="PATRIC" id="fig|1244531.5.peg.208"/>
<keyword evidence="3" id="KW-1185">Reference proteome</keyword>
<dbReference type="InterPro" id="IPR024320">
    <property type="entry name" value="LPG_synthase_C"/>
</dbReference>
<dbReference type="Proteomes" id="UP000028486">
    <property type="component" value="Chromosome"/>
</dbReference>
<dbReference type="PANTHER" id="PTHR41373:SF1">
    <property type="entry name" value="PHOSPHATIDYLGLYCEROL LYSYLTRANSFERASE C-TERMINAL DOMAIN-CONTAINING PROTEIN"/>
    <property type="match status" value="1"/>
</dbReference>
<evidence type="ECO:0000313" key="3">
    <source>
        <dbReference type="Proteomes" id="UP000028486"/>
    </source>
</evidence>
<dbReference type="Gene3D" id="3.40.630.30">
    <property type="match status" value="1"/>
</dbReference>
<dbReference type="PIRSF" id="PIRSF018688">
    <property type="entry name" value="UCP018688"/>
    <property type="match status" value="1"/>
</dbReference>
<evidence type="ECO:0000259" key="1">
    <source>
        <dbReference type="Pfam" id="PF09924"/>
    </source>
</evidence>
<dbReference type="InterPro" id="IPR016181">
    <property type="entry name" value="Acyl_CoA_acyltransferase"/>
</dbReference>
<reference evidence="3" key="1">
    <citation type="journal article" date="2014" name="Genome Announc.">
        <title>Complete Genome Sequence of Campylobacter iguaniorum Strain 1485ET, Isolated from a Bearded Dragon (Pogona vitticeps).</title>
        <authorList>
            <person name="Gilbert M.J."/>
            <person name="Miller W.G."/>
            <person name="Yee E."/>
            <person name="Kik M."/>
            <person name="Wagenaar J.A."/>
            <person name="Duim B."/>
        </authorList>
    </citation>
    <scope>NUCLEOTIDE SEQUENCE [LARGE SCALE GENOMIC DNA]</scope>
    <source>
        <strain evidence="3">1485E</strain>
    </source>
</reference>
<accession>A0A076F8P6</accession>
<dbReference type="SUPFAM" id="SSF55729">
    <property type="entry name" value="Acyl-CoA N-acyltransferases (Nat)"/>
    <property type="match status" value="2"/>
</dbReference>
<name>A0A076F8P6_9BACT</name>
<organism evidence="2 3">
    <name type="scientific">Campylobacter iguaniorum</name>
    <dbReference type="NCBI Taxonomy" id="1244531"/>
    <lineage>
        <taxon>Bacteria</taxon>
        <taxon>Pseudomonadati</taxon>
        <taxon>Campylobacterota</taxon>
        <taxon>Epsilonproteobacteria</taxon>
        <taxon>Campylobacterales</taxon>
        <taxon>Campylobacteraceae</taxon>
        <taxon>Campylobacter</taxon>
    </lineage>
</organism>
<sequence length="330" mass="38482">MQFIINGVEFHKFDIKSKEIMEKYLCELGKEVEVDISDYTFGANYIWLENASGFYAIIEDSFCLFAMAGSELSMLLPPLGKIENLKRAIEKCFAIMNENNAKTHYARIDYVAGVMLEKFANELESGADIFDAFEEYIFEKQLVDYIYKTDDLIELKGNSYHTKRTEINKFKNTYPNFQIQTLDPQIHRQSIINLANEWATERIKYMPQQNVDEFLEGMYQEKAAIKRMLDHYEKLNLIGIVLFIDDELKGFSVGEKINDGVASVIIEKTDFKVLGSAQFIFREFSKVLKNEYNCDFINVGDDMGFENLKKVKMSYRPNHLEIKYSIYQKC</sequence>
<feature type="domain" description="Phosphatidylglycerol lysyltransferase C-terminal" evidence="1">
    <location>
        <begin position="36"/>
        <end position="327"/>
    </location>
</feature>